<dbReference type="RefSeq" id="WP_132223381.1">
    <property type="nucleotide sequence ID" value="NZ_SMGO01000002.1"/>
</dbReference>
<keyword evidence="6" id="KW-0808">Transferase</keyword>
<comment type="similarity">
    <text evidence="2">In the C-terminal section; belongs to the trehalose phosphatase family.</text>
</comment>
<dbReference type="GO" id="GO:0005829">
    <property type="term" value="C:cytosol"/>
    <property type="evidence" value="ECO:0007669"/>
    <property type="project" value="TreeGrafter"/>
</dbReference>
<dbReference type="InterPro" id="IPR001830">
    <property type="entry name" value="Glyco_trans_20"/>
</dbReference>
<proteinExistence type="inferred from homology"/>
<dbReference type="AlphaFoldDB" id="A0A4R1LV65"/>
<dbReference type="Pfam" id="PF02358">
    <property type="entry name" value="Trehalose_PPase"/>
    <property type="match status" value="1"/>
</dbReference>
<dbReference type="GO" id="GO:0003825">
    <property type="term" value="F:alpha,alpha-trehalose-phosphate synthase (UDP-forming) activity"/>
    <property type="evidence" value="ECO:0007669"/>
    <property type="project" value="UniProtKB-UniRule"/>
</dbReference>
<dbReference type="GO" id="GO:0004805">
    <property type="term" value="F:trehalose-phosphatase activity"/>
    <property type="evidence" value="ECO:0007669"/>
    <property type="project" value="TreeGrafter"/>
</dbReference>
<dbReference type="NCBIfam" id="NF011071">
    <property type="entry name" value="PRK14501.1"/>
    <property type="match status" value="1"/>
</dbReference>
<dbReference type="EMBL" id="SMGO01000002">
    <property type="protein sequence ID" value="TCK82985.1"/>
    <property type="molecule type" value="Genomic_DNA"/>
</dbReference>
<dbReference type="Gene3D" id="3.40.50.2000">
    <property type="entry name" value="Glycogen Phosphorylase B"/>
    <property type="match status" value="2"/>
</dbReference>
<keyword evidence="5" id="KW-0328">Glycosyltransferase</keyword>
<dbReference type="OrthoDB" id="9761633at2"/>
<evidence type="ECO:0000256" key="6">
    <source>
        <dbReference type="ARBA" id="ARBA00022679"/>
    </source>
</evidence>
<dbReference type="InterPro" id="IPR036412">
    <property type="entry name" value="HAD-like_sf"/>
</dbReference>
<dbReference type="CDD" id="cd01627">
    <property type="entry name" value="HAD_TPP"/>
    <property type="match status" value="1"/>
</dbReference>
<dbReference type="PANTHER" id="PTHR10788:SF106">
    <property type="entry name" value="BCDNA.GH08860"/>
    <property type="match status" value="1"/>
</dbReference>
<dbReference type="SUPFAM" id="SSF53756">
    <property type="entry name" value="UDP-Glycosyltransferase/glycogen phosphorylase"/>
    <property type="match status" value="1"/>
</dbReference>
<dbReference type="Pfam" id="PF00982">
    <property type="entry name" value="Glyco_transf_20"/>
    <property type="match status" value="1"/>
</dbReference>
<reference evidence="9 10" key="1">
    <citation type="submission" date="2019-03" db="EMBL/GenBank/DDBJ databases">
        <title>Genomic Encyclopedia of Archaeal and Bacterial Type Strains, Phase II (KMG-II): from individual species to whole genera.</title>
        <authorList>
            <person name="Goeker M."/>
        </authorList>
    </citation>
    <scope>NUCLEOTIDE SEQUENCE [LARGE SCALE GENOMIC DNA]</scope>
    <source>
        <strain evidence="9 10">DSM 22554</strain>
    </source>
</reference>
<dbReference type="Proteomes" id="UP000294616">
    <property type="component" value="Unassembled WGS sequence"/>
</dbReference>
<dbReference type="PANTHER" id="PTHR10788">
    <property type="entry name" value="TREHALOSE-6-PHOSPHATE SYNTHASE"/>
    <property type="match status" value="1"/>
</dbReference>
<comment type="pathway">
    <text evidence="1">Glycan biosynthesis; trehalose biosynthesis.</text>
</comment>
<evidence type="ECO:0000256" key="3">
    <source>
        <dbReference type="ARBA" id="ARBA00008799"/>
    </source>
</evidence>
<dbReference type="CDD" id="cd03788">
    <property type="entry name" value="GT20_TPS"/>
    <property type="match status" value="1"/>
</dbReference>
<evidence type="ECO:0000313" key="10">
    <source>
        <dbReference type="Proteomes" id="UP000294616"/>
    </source>
</evidence>
<evidence type="ECO:0000256" key="5">
    <source>
        <dbReference type="ARBA" id="ARBA00022676"/>
    </source>
</evidence>
<dbReference type="NCBIfam" id="TIGR00685">
    <property type="entry name" value="T6PP"/>
    <property type="match status" value="1"/>
</dbReference>
<dbReference type="NCBIfam" id="TIGR02400">
    <property type="entry name" value="trehalose_OtsA"/>
    <property type="match status" value="1"/>
</dbReference>
<dbReference type="NCBIfam" id="TIGR01484">
    <property type="entry name" value="HAD-SF-IIB"/>
    <property type="match status" value="1"/>
</dbReference>
<evidence type="ECO:0000256" key="4">
    <source>
        <dbReference type="ARBA" id="ARBA00011881"/>
    </source>
</evidence>
<dbReference type="Gene3D" id="3.30.70.1020">
    <property type="entry name" value="Trehalose-6-phosphate phosphatase related protein, domain 2"/>
    <property type="match status" value="1"/>
</dbReference>
<name>A0A4R1LV65_9SPHI</name>
<dbReference type="InterPro" id="IPR006379">
    <property type="entry name" value="HAD-SF_hydro_IIB"/>
</dbReference>
<gene>
    <name evidence="9" type="ORF">C8N28_1572</name>
</gene>
<dbReference type="UniPathway" id="UPA00299"/>
<evidence type="ECO:0000256" key="1">
    <source>
        <dbReference type="ARBA" id="ARBA00005199"/>
    </source>
</evidence>
<dbReference type="GO" id="GO:0005992">
    <property type="term" value="P:trehalose biosynthetic process"/>
    <property type="evidence" value="ECO:0007669"/>
    <property type="project" value="UniProtKB-UniRule"/>
</dbReference>
<dbReference type="EC" id="2.4.1.15" evidence="8"/>
<comment type="caution">
    <text evidence="9">The sequence shown here is derived from an EMBL/GenBank/DDBJ whole genome shotgun (WGS) entry which is preliminary data.</text>
</comment>
<evidence type="ECO:0000256" key="8">
    <source>
        <dbReference type="NCBIfam" id="TIGR02400"/>
    </source>
</evidence>
<dbReference type="Gene3D" id="3.40.50.1000">
    <property type="entry name" value="HAD superfamily/HAD-like"/>
    <property type="match status" value="1"/>
</dbReference>
<accession>A0A4R1LV65</accession>
<sequence>MGKTIIVSNRLPVKITQENNELLFNSSEGGLATGLGSIYKENNNIWIGWPGMIIGEEEEKDVTEKLKDLNLIPVFLEENDIKHYYEGFSNEILWPVFHYISTYARFDPDNWESYKEVNEKFATVILSYLEPGDTLWIHDYQLLLLPGIIRKQFPDISIAFFQHIPFPSQELFRLIPWRKELLRGMLGADLIGFHTFDDVRHFISAATHLLDLHVDGNMIRSGDRAIGVEPFPMGIDAQKFSDLSNDETVIEHIKSLKEHYKNQKIFLSIDRLDYSKGIIQRLEAFELFLQENPDYHEKVVLFMIVVPSRDNVAEYQRLKNEIDRIVGNINSHYRKLEWYPIAYFYQSYPVEFLSALYNIADVCLITPMRDGMNLVCKEYVASRNDNTGVLILSEMAGASKELIDAIIVNPNNIHKVKNALIEALNMPEEEMRERMIAMRQMVFKYNIYHWVKIYMQRLKDIKSTQLSMKAGRVKDSIRDQIKEKFNASKNRLILLDYDGTLVGFKTQIDLASPDDDLYDLLDRFTFDKRNHTALISGRKYETLEKWFGHKALDLIAEHGAWRKKAGSPWKQKADLSMSWKEEVHLLMDAFCDRTPGAFVEEKSYSLVWHYRKVQKGLGSLRANELMDNLRYITATHGLQLLNGDKVVEVKNSEVNKGKATSSIINKSDYDFILAIGDDYTDEDIFKALPENAFSIKVGNHISAARYFLEDFHEVRNLLQYLLQP</sequence>
<evidence type="ECO:0000256" key="2">
    <source>
        <dbReference type="ARBA" id="ARBA00006330"/>
    </source>
</evidence>
<comment type="similarity">
    <text evidence="3">Belongs to the glycosyltransferase 20 family.</text>
</comment>
<dbReference type="SUPFAM" id="SSF56784">
    <property type="entry name" value="HAD-like"/>
    <property type="match status" value="1"/>
</dbReference>
<keyword evidence="10" id="KW-1185">Reference proteome</keyword>
<organism evidence="9 10">
    <name type="scientific">Albibacterium bauzanense</name>
    <dbReference type="NCBI Taxonomy" id="653929"/>
    <lineage>
        <taxon>Bacteria</taxon>
        <taxon>Pseudomonadati</taxon>
        <taxon>Bacteroidota</taxon>
        <taxon>Sphingobacteriia</taxon>
        <taxon>Sphingobacteriales</taxon>
        <taxon>Sphingobacteriaceae</taxon>
        <taxon>Albibacterium</taxon>
    </lineage>
</organism>
<evidence type="ECO:0000313" key="9">
    <source>
        <dbReference type="EMBL" id="TCK82985.1"/>
    </source>
</evidence>
<comment type="subunit">
    <text evidence="4">Homotetramer.</text>
</comment>
<dbReference type="InterPro" id="IPR003337">
    <property type="entry name" value="Trehalose_PPase"/>
</dbReference>
<comment type="catalytic activity">
    <reaction evidence="7">
        <text>D-glucose 6-phosphate + UDP-alpha-D-glucose = alpha,alpha-trehalose 6-phosphate + UDP + H(+)</text>
        <dbReference type="Rhea" id="RHEA:18889"/>
        <dbReference type="ChEBI" id="CHEBI:15378"/>
        <dbReference type="ChEBI" id="CHEBI:58223"/>
        <dbReference type="ChEBI" id="CHEBI:58429"/>
        <dbReference type="ChEBI" id="CHEBI:58885"/>
        <dbReference type="ChEBI" id="CHEBI:61548"/>
        <dbReference type="EC" id="2.4.1.15"/>
    </reaction>
</comment>
<dbReference type="InterPro" id="IPR012766">
    <property type="entry name" value="Trehalose_OtsA"/>
</dbReference>
<evidence type="ECO:0000256" key="7">
    <source>
        <dbReference type="ARBA" id="ARBA00048039"/>
    </source>
</evidence>
<protein>
    <recommendedName>
        <fullName evidence="8">Alpha,alpha-trehalose-phosphate synthase</fullName>
        <ecNumber evidence="8">2.4.1.15</ecNumber>
    </recommendedName>
</protein>
<dbReference type="InterPro" id="IPR023214">
    <property type="entry name" value="HAD_sf"/>
</dbReference>